<dbReference type="InterPro" id="IPR029468">
    <property type="entry name" value="O-ag_pol_Wzy"/>
</dbReference>
<organism evidence="2 3">
    <name type="scientific">Polaribacter dokdonensis DSW-5</name>
    <dbReference type="NCBI Taxonomy" id="1300348"/>
    <lineage>
        <taxon>Bacteria</taxon>
        <taxon>Pseudomonadati</taxon>
        <taxon>Bacteroidota</taxon>
        <taxon>Flavobacteriia</taxon>
        <taxon>Flavobacteriales</taxon>
        <taxon>Flavobacteriaceae</taxon>
    </lineage>
</organism>
<evidence type="ECO:0000313" key="2">
    <source>
        <dbReference type="EMBL" id="SEE14863.1"/>
    </source>
</evidence>
<feature type="transmembrane region" description="Helical" evidence="1">
    <location>
        <begin position="208"/>
        <end position="229"/>
    </location>
</feature>
<feature type="transmembrane region" description="Helical" evidence="1">
    <location>
        <begin position="60"/>
        <end position="77"/>
    </location>
</feature>
<dbReference type="EMBL" id="FNUE01000001">
    <property type="protein sequence ID" value="SEE14863.1"/>
    <property type="molecule type" value="Genomic_DNA"/>
</dbReference>
<feature type="transmembrane region" description="Helical" evidence="1">
    <location>
        <begin position="7"/>
        <end position="24"/>
    </location>
</feature>
<reference evidence="2 3" key="1">
    <citation type="submission" date="2016-10" db="EMBL/GenBank/DDBJ databases">
        <authorList>
            <person name="Varghese N."/>
            <person name="Submissions S."/>
        </authorList>
    </citation>
    <scope>NUCLEOTIDE SEQUENCE [LARGE SCALE GENOMIC DNA]</scope>
    <source>
        <strain evidence="2 3">DSW-5</strain>
    </source>
</reference>
<feature type="transmembrane region" description="Helical" evidence="1">
    <location>
        <begin position="385"/>
        <end position="405"/>
    </location>
</feature>
<feature type="transmembrane region" description="Helical" evidence="1">
    <location>
        <begin position="177"/>
        <end position="196"/>
    </location>
</feature>
<feature type="transmembrane region" description="Helical" evidence="1">
    <location>
        <begin position="137"/>
        <end position="157"/>
    </location>
</feature>
<feature type="transmembrane region" description="Helical" evidence="1">
    <location>
        <begin position="235"/>
        <end position="252"/>
    </location>
</feature>
<dbReference type="Pfam" id="PF14296">
    <property type="entry name" value="O-ag_pol_Wzy"/>
    <property type="match status" value="1"/>
</dbReference>
<feature type="transmembrane region" description="Helical" evidence="1">
    <location>
        <begin position="259"/>
        <end position="281"/>
    </location>
</feature>
<name>A0A1H5GGK2_9FLAO</name>
<keyword evidence="3" id="KW-1185">Reference proteome</keyword>
<dbReference type="Proteomes" id="UP000183071">
    <property type="component" value="Unassembled WGS sequence"/>
</dbReference>
<comment type="caution">
    <text evidence="2">The sequence shown here is derived from an EMBL/GenBank/DDBJ whole genome shotgun (WGS) entry which is preliminary data.</text>
</comment>
<protein>
    <submittedName>
        <fullName evidence="2">O-antigen polysaccharide polymerase Wzy</fullName>
    </submittedName>
</protein>
<feature type="transmembrane region" description="Helical" evidence="1">
    <location>
        <begin position="97"/>
        <end position="116"/>
    </location>
</feature>
<evidence type="ECO:0000256" key="1">
    <source>
        <dbReference type="SAM" id="Phobius"/>
    </source>
</evidence>
<feature type="transmembrane region" description="Helical" evidence="1">
    <location>
        <begin position="441"/>
        <end position="461"/>
    </location>
</feature>
<evidence type="ECO:0000313" key="3">
    <source>
        <dbReference type="Proteomes" id="UP000183071"/>
    </source>
</evidence>
<proteinExistence type="predicted"/>
<gene>
    <name evidence="2" type="ORF">SAMN05444353_0943</name>
</gene>
<feature type="transmembrane region" description="Helical" evidence="1">
    <location>
        <begin position="30"/>
        <end position="48"/>
    </location>
</feature>
<accession>A0A1H5GGK2</accession>
<keyword evidence="1" id="KW-0812">Transmembrane</keyword>
<keyword evidence="1" id="KW-1133">Transmembrane helix</keyword>
<sequence>MKLKSIFFTFFIAIYLPLILLTKIPFLIKTLFTLNFLVLATLTYYYLFRDKKFAPILSSYIVFNFLFFLIAPMLQTHNVYDTENLNLPTKLVYRDYLIIKTNILVLLFNIVFFVFYRYFNAIKSKVIIYKKNKNLPFHIIIFFFISILIFILNFKHIQYEYLNSNYFDLEGTSKSSLLIKEKIILMFPFMAFIMAIGYLRNKKKTKNYYYILFVTILLLILVLLIKNPLTEKRNALGPIYITLIFLIIPRLLNTNFKILVFLFMSMIVVFPTISLITHSGYTLKQLINNPNLFLKKANEHGITNTFTSLNYDAFINFSGTIEYAEKNSLSYGKQLSGGLFFFVPRKIWENKPISSGEFIGNYLRDTYGNKYSFTNLSNPYVSEGYLNFGILGVIMFAIFLAFFMSRMTNWVNGDNQLKKAASFYAAIHLIFFLRGDFTNGFAFLFATFIVVLLIPKIYFSLFKRVDYESIK</sequence>
<keyword evidence="1" id="KW-0472">Membrane</keyword>